<name>W3X0D5_PESFW</name>
<dbReference type="SUPFAM" id="SSF54106">
    <property type="entry name" value="LysM domain"/>
    <property type="match status" value="2"/>
</dbReference>
<dbReference type="OMA" id="IAIRACK"/>
<dbReference type="SUPFAM" id="SSF57016">
    <property type="entry name" value="Plant lectins/antimicrobial peptides"/>
    <property type="match status" value="1"/>
</dbReference>
<dbReference type="RefSeq" id="XP_007835442.1">
    <property type="nucleotide sequence ID" value="XM_007837251.1"/>
</dbReference>
<dbReference type="HOGENOM" id="CLU_457901_0_0_1"/>
<dbReference type="GO" id="GO:0008061">
    <property type="term" value="F:chitin binding"/>
    <property type="evidence" value="ECO:0007669"/>
    <property type="project" value="UniProtKB-KW"/>
</dbReference>
<dbReference type="PANTHER" id="PTHR47700:SF2">
    <property type="entry name" value="CHITINASE"/>
    <property type="match status" value="1"/>
</dbReference>
<dbReference type="InterPro" id="IPR018392">
    <property type="entry name" value="LysM"/>
</dbReference>
<dbReference type="InterPro" id="IPR053214">
    <property type="entry name" value="LysM12-like"/>
</dbReference>
<dbReference type="eggNOG" id="KOG2806">
    <property type="taxonomic scope" value="Eukaryota"/>
</dbReference>
<dbReference type="KEGG" id="pfy:PFICI_08670"/>
<keyword evidence="7" id="KW-1185">Reference proteome</keyword>
<dbReference type="Proteomes" id="UP000030651">
    <property type="component" value="Unassembled WGS sequence"/>
</dbReference>
<keyword evidence="1" id="KW-0147">Chitin-binding</keyword>
<dbReference type="AlphaFoldDB" id="W3X0D5"/>
<organism evidence="6 7">
    <name type="scientific">Pestalotiopsis fici (strain W106-1 / CGMCC3.15140)</name>
    <dbReference type="NCBI Taxonomy" id="1229662"/>
    <lineage>
        <taxon>Eukaryota</taxon>
        <taxon>Fungi</taxon>
        <taxon>Dikarya</taxon>
        <taxon>Ascomycota</taxon>
        <taxon>Pezizomycotina</taxon>
        <taxon>Sordariomycetes</taxon>
        <taxon>Xylariomycetidae</taxon>
        <taxon>Amphisphaeriales</taxon>
        <taxon>Sporocadaceae</taxon>
        <taxon>Pestalotiopsis</taxon>
    </lineage>
</organism>
<evidence type="ECO:0000313" key="7">
    <source>
        <dbReference type="Proteomes" id="UP000030651"/>
    </source>
</evidence>
<dbReference type="Gene3D" id="3.30.60.10">
    <property type="entry name" value="Endochitinase-like"/>
    <property type="match status" value="1"/>
</dbReference>
<dbReference type="InParanoid" id="W3X0D5"/>
<evidence type="ECO:0000256" key="3">
    <source>
        <dbReference type="SAM" id="MobiDB-lite"/>
    </source>
</evidence>
<feature type="region of interest" description="Disordered" evidence="3">
    <location>
        <begin position="31"/>
        <end position="54"/>
    </location>
</feature>
<dbReference type="SMART" id="SM00257">
    <property type="entry name" value="LysM"/>
    <property type="match status" value="2"/>
</dbReference>
<evidence type="ECO:0000256" key="2">
    <source>
        <dbReference type="ARBA" id="ARBA00023026"/>
    </source>
</evidence>
<keyword evidence="4" id="KW-0732">Signal</keyword>
<dbReference type="Gene3D" id="3.10.350.10">
    <property type="entry name" value="LysM domain"/>
    <property type="match status" value="2"/>
</dbReference>
<protein>
    <recommendedName>
        <fullName evidence="5">LysM domain-containing protein</fullName>
    </recommendedName>
</protein>
<feature type="region of interest" description="Disordered" evidence="3">
    <location>
        <begin position="279"/>
        <end position="298"/>
    </location>
</feature>
<keyword evidence="2" id="KW-0843">Virulence</keyword>
<evidence type="ECO:0000259" key="5">
    <source>
        <dbReference type="PROSITE" id="PS51782"/>
    </source>
</evidence>
<feature type="chain" id="PRO_5004834163" description="LysM domain-containing protein" evidence="4">
    <location>
        <begin position="25"/>
        <end position="596"/>
    </location>
</feature>
<feature type="signal peptide" evidence="4">
    <location>
        <begin position="1"/>
        <end position="24"/>
    </location>
</feature>
<evidence type="ECO:0000256" key="1">
    <source>
        <dbReference type="ARBA" id="ARBA00022669"/>
    </source>
</evidence>
<gene>
    <name evidence="6" type="ORF">PFICI_08670</name>
</gene>
<dbReference type="InterPro" id="IPR036779">
    <property type="entry name" value="LysM_dom_sf"/>
</dbReference>
<dbReference type="PANTHER" id="PTHR47700">
    <property type="entry name" value="V CHITINASE, PUTATIVE (AFU_ORTHOLOGUE AFUA_6G13720)-RELATED"/>
    <property type="match status" value="1"/>
</dbReference>
<proteinExistence type="predicted"/>
<evidence type="ECO:0000256" key="4">
    <source>
        <dbReference type="SAM" id="SignalP"/>
    </source>
</evidence>
<feature type="domain" description="LysM" evidence="5">
    <location>
        <begin position="377"/>
        <end position="423"/>
    </location>
</feature>
<reference evidence="7" key="1">
    <citation type="journal article" date="2015" name="BMC Genomics">
        <title>Genomic and transcriptomic analysis of the endophytic fungus Pestalotiopsis fici reveals its lifestyle and high potential for synthesis of natural products.</title>
        <authorList>
            <person name="Wang X."/>
            <person name="Zhang X."/>
            <person name="Liu L."/>
            <person name="Xiang M."/>
            <person name="Wang W."/>
            <person name="Sun X."/>
            <person name="Che Y."/>
            <person name="Guo L."/>
            <person name="Liu G."/>
            <person name="Guo L."/>
            <person name="Wang C."/>
            <person name="Yin W.B."/>
            <person name="Stadler M."/>
            <person name="Zhang X."/>
            <person name="Liu X."/>
        </authorList>
    </citation>
    <scope>NUCLEOTIDE SEQUENCE [LARGE SCALE GENOMIC DNA]</scope>
    <source>
        <strain evidence="7">W106-1 / CGMCC3.15140</strain>
    </source>
</reference>
<dbReference type="Pfam" id="PF01476">
    <property type="entry name" value="LysM"/>
    <property type="match status" value="2"/>
</dbReference>
<accession>W3X0D5</accession>
<evidence type="ECO:0000313" key="6">
    <source>
        <dbReference type="EMBL" id="ETS78817.1"/>
    </source>
</evidence>
<dbReference type="STRING" id="1229662.W3X0D5"/>
<feature type="domain" description="LysM" evidence="5">
    <location>
        <begin position="442"/>
        <end position="492"/>
    </location>
</feature>
<sequence>MKALFHCRFTVALLLGAIAAQSDAAQEADVDEWRAAHQRTSGGAMNSCPPPCREDSKSEAKSFLYPGTPDLTRCNETMMLDFAVQNTKKDGTAWPIAIRACKAEFNTKYDAFVPDDNVAAICSTPNHDVIKISVFMGELESPEGKEFNNEHLVAAGKQLLNSLGVEKPSCTQNLLSFTYLQSSVVGFFAGREVHQHGVPGNVLDSFLKHIQETPISKPTVVQLCEGGRGADYALGIIAASAQDLPLAQDATKAWSDGRCVKADNADDWTTVSIKIPATVGSGNSTSTNSSGATSGDTAHSWSKSRLVARADCRTATVHPNDGCWALAQRCGISEAALARFNPASNFCNTLVADQKYCCSAGTLPDTIPDANPDGTCRTISVVANDGCGTLASKCGLAPADFTELHEGDEDFCSTLAVGQLVCCTHGKLPDIRPKPGADGSCATYTVKKDDGCAAIAIAHGLEEEDIMDLNKKTWGWNGCDPDSLLVGTIICLSEGTPPFPASVDGAQCGPTVPGTEMPEGSTSDEWAELNPCPLNVCCNVWGNCGLMDEFCVISETDTGAPGTSKPGENGCIASCGMDIIKGDPPAETIHVAYFES</sequence>
<dbReference type="OrthoDB" id="73875at2759"/>
<dbReference type="CDD" id="cd00118">
    <property type="entry name" value="LysM"/>
    <property type="match status" value="1"/>
</dbReference>
<feature type="domain" description="LysM" evidence="5">
    <location>
        <begin position="313"/>
        <end position="358"/>
    </location>
</feature>
<dbReference type="GeneID" id="19273683"/>
<dbReference type="PROSITE" id="PS51782">
    <property type="entry name" value="LYSM"/>
    <property type="match status" value="3"/>
</dbReference>
<dbReference type="InterPro" id="IPR036861">
    <property type="entry name" value="Endochitinase-like_sf"/>
</dbReference>
<feature type="compositionally biased region" description="Low complexity" evidence="3">
    <location>
        <begin position="279"/>
        <end position="295"/>
    </location>
</feature>
<dbReference type="EMBL" id="KI912114">
    <property type="protein sequence ID" value="ETS78817.1"/>
    <property type="molecule type" value="Genomic_DNA"/>
</dbReference>